<dbReference type="OrthoDB" id="428734at2759"/>
<evidence type="ECO:0000256" key="3">
    <source>
        <dbReference type="SAM" id="MobiDB-lite"/>
    </source>
</evidence>
<evidence type="ECO:0000313" key="5">
    <source>
        <dbReference type="Proteomes" id="UP000279236"/>
    </source>
</evidence>
<dbReference type="SUPFAM" id="SSF56219">
    <property type="entry name" value="DNase I-like"/>
    <property type="match status" value="1"/>
</dbReference>
<proteinExistence type="inferred from homology"/>
<evidence type="ECO:0000313" key="4">
    <source>
        <dbReference type="EMBL" id="RSH86141.1"/>
    </source>
</evidence>
<sequence length="443" mass="47932">MPPPPHLTAAQLAKQAERKAAKLARKAASGAANSVPSAEELEKRRIIKREWMNLGPSSEGKRTAQIVTWNMLAQTLVRRDLFPGSDCLRWGDRKALLQAEMETHAQSDVICLQECDRLDDVLGSVPDHRPVSARGVGKLHGLVVLYRASRFYIRSQRAVSLDDEELSPNAATGVARRGVSRQTRNMALIVALEENEDKGNGIVVVTTHFLNTSARARSSCSSVLSAGFKKRKVASRGQSSLLEPAETTYQLLAAPSTPLHPSLVESFNASRLRHTSVEKVGVASSEPPSEAASGTATPEAKDKDDEDELPDKDERSIANTRDPVPADGILTLDQLLELGRELLTEPARSAYDSSKYGDETYGSRGGFQKGVTGAGAGEPAYTCYTPLFKLTLDYLFLLPPGAASRAEFTRLLVPPETKELGNGLPRKGISASDHLPVGCEIAW</sequence>
<gene>
    <name evidence="4" type="ORF">EHS24_004372</name>
</gene>
<evidence type="ECO:0000256" key="1">
    <source>
        <dbReference type="ARBA" id="ARBA00010774"/>
    </source>
</evidence>
<organism evidence="4 5">
    <name type="scientific">Apiotrichum porosum</name>
    <dbReference type="NCBI Taxonomy" id="105984"/>
    <lineage>
        <taxon>Eukaryota</taxon>
        <taxon>Fungi</taxon>
        <taxon>Dikarya</taxon>
        <taxon>Basidiomycota</taxon>
        <taxon>Agaricomycotina</taxon>
        <taxon>Tremellomycetes</taxon>
        <taxon>Trichosporonales</taxon>
        <taxon>Trichosporonaceae</taxon>
        <taxon>Apiotrichum</taxon>
    </lineage>
</organism>
<dbReference type="GO" id="GO:0006139">
    <property type="term" value="P:nucleobase-containing compound metabolic process"/>
    <property type="evidence" value="ECO:0007669"/>
    <property type="project" value="UniProtKB-ARBA"/>
</dbReference>
<dbReference type="PANTHER" id="PTHR12121:SF45">
    <property type="entry name" value="NOCTURNIN"/>
    <property type="match status" value="1"/>
</dbReference>
<dbReference type="EMBL" id="RSCE01000002">
    <property type="protein sequence ID" value="RSH86141.1"/>
    <property type="molecule type" value="Genomic_DNA"/>
</dbReference>
<protein>
    <submittedName>
        <fullName evidence="4">Uncharacterized protein</fullName>
    </submittedName>
</protein>
<reference evidence="4 5" key="1">
    <citation type="submission" date="2018-11" db="EMBL/GenBank/DDBJ databases">
        <title>Genome sequence of Apiotrichum porosum DSM 27194.</title>
        <authorList>
            <person name="Aliyu H."/>
            <person name="Gorte O."/>
            <person name="Ochsenreither K."/>
        </authorList>
    </citation>
    <scope>NUCLEOTIDE SEQUENCE [LARGE SCALE GENOMIC DNA]</scope>
    <source>
        <strain evidence="4 5">DSM 27194</strain>
    </source>
</reference>
<dbReference type="RefSeq" id="XP_028478926.1">
    <property type="nucleotide sequence ID" value="XM_028619954.1"/>
</dbReference>
<dbReference type="GO" id="GO:0000175">
    <property type="term" value="F:3'-5'-RNA exonuclease activity"/>
    <property type="evidence" value="ECO:0007669"/>
    <property type="project" value="TreeGrafter"/>
</dbReference>
<comment type="caution">
    <text evidence="4">The sequence shown here is derived from an EMBL/GenBank/DDBJ whole genome shotgun (WGS) entry which is preliminary data.</text>
</comment>
<feature type="compositionally biased region" description="Low complexity" evidence="3">
    <location>
        <begin position="283"/>
        <end position="293"/>
    </location>
</feature>
<dbReference type="Gene3D" id="3.60.10.10">
    <property type="entry name" value="Endonuclease/exonuclease/phosphatase"/>
    <property type="match status" value="2"/>
</dbReference>
<dbReference type="AlphaFoldDB" id="A0A427Y4Y0"/>
<accession>A0A427Y4Y0</accession>
<keyword evidence="2" id="KW-0378">Hydrolase</keyword>
<comment type="similarity">
    <text evidence="1">Belongs to the CCR4/nocturin family.</text>
</comment>
<dbReference type="InterPro" id="IPR050410">
    <property type="entry name" value="CCR4/nocturin_mRNA_transcr"/>
</dbReference>
<evidence type="ECO:0000256" key="2">
    <source>
        <dbReference type="ARBA" id="ARBA00022801"/>
    </source>
</evidence>
<feature type="region of interest" description="Disordered" evidence="3">
    <location>
        <begin position="278"/>
        <end position="325"/>
    </location>
</feature>
<dbReference type="GeneID" id="39588915"/>
<dbReference type="PANTHER" id="PTHR12121">
    <property type="entry name" value="CARBON CATABOLITE REPRESSOR PROTEIN 4"/>
    <property type="match status" value="1"/>
</dbReference>
<keyword evidence="5" id="KW-1185">Reference proteome</keyword>
<dbReference type="InterPro" id="IPR036691">
    <property type="entry name" value="Endo/exonu/phosph_ase_sf"/>
</dbReference>
<name>A0A427Y4Y0_9TREE</name>
<dbReference type="Proteomes" id="UP000279236">
    <property type="component" value="Unassembled WGS sequence"/>
</dbReference>